<dbReference type="AlphaFoldDB" id="A0A4Q9HV86"/>
<feature type="region of interest" description="Disordered" evidence="1">
    <location>
        <begin position="65"/>
        <end position="86"/>
    </location>
</feature>
<evidence type="ECO:0000313" key="3">
    <source>
        <dbReference type="Proteomes" id="UP000292452"/>
    </source>
</evidence>
<gene>
    <name evidence="2" type="ORF">EYS09_17590</name>
</gene>
<sequence>MTGQQAEVPVAQGIDSSTRHGRDSSAMMSVFADPHREFALAATNDGLAATNDGLAATNDGLAAARGRGKSGGRLGALTGSTLASEV</sequence>
<keyword evidence="3" id="KW-1185">Reference proteome</keyword>
<name>A0A4Q9HV86_STRKA</name>
<reference evidence="2 3" key="1">
    <citation type="submission" date="2019-02" db="EMBL/GenBank/DDBJ databases">
        <title>Draft Genome Sequence of Streptomyces sp. AM-2504, identified by 16S rRNA comparative analysis as a Streptomyces Kasugaensis strain.</title>
        <authorList>
            <person name="Napolioni V."/>
            <person name="Giuliodori A.M."/>
            <person name="Spurio R."/>
            <person name="Fabbretti A."/>
        </authorList>
    </citation>
    <scope>NUCLEOTIDE SEQUENCE [LARGE SCALE GENOMIC DNA]</scope>
    <source>
        <strain evidence="2 3">AM-2504</strain>
    </source>
</reference>
<protein>
    <submittedName>
        <fullName evidence="2">Uncharacterized protein</fullName>
    </submittedName>
</protein>
<dbReference type="EMBL" id="SIXH01000142">
    <property type="protein sequence ID" value="TBO58409.1"/>
    <property type="molecule type" value="Genomic_DNA"/>
</dbReference>
<dbReference type="Proteomes" id="UP000292452">
    <property type="component" value="Unassembled WGS sequence"/>
</dbReference>
<evidence type="ECO:0000313" key="2">
    <source>
        <dbReference type="EMBL" id="TBO58409.1"/>
    </source>
</evidence>
<dbReference type="RefSeq" id="WP_131123972.1">
    <property type="nucleotide sequence ID" value="NZ_SIXH01000142.1"/>
</dbReference>
<feature type="region of interest" description="Disordered" evidence="1">
    <location>
        <begin position="1"/>
        <end position="23"/>
    </location>
</feature>
<evidence type="ECO:0000256" key="1">
    <source>
        <dbReference type="SAM" id="MobiDB-lite"/>
    </source>
</evidence>
<proteinExistence type="predicted"/>
<organism evidence="2 3">
    <name type="scientific">Streptomyces kasugaensis</name>
    <dbReference type="NCBI Taxonomy" id="1946"/>
    <lineage>
        <taxon>Bacteria</taxon>
        <taxon>Bacillati</taxon>
        <taxon>Actinomycetota</taxon>
        <taxon>Actinomycetes</taxon>
        <taxon>Kitasatosporales</taxon>
        <taxon>Streptomycetaceae</taxon>
        <taxon>Streptomyces</taxon>
    </lineage>
</organism>
<accession>A0A4Q9HV86</accession>
<comment type="caution">
    <text evidence="2">The sequence shown here is derived from an EMBL/GenBank/DDBJ whole genome shotgun (WGS) entry which is preliminary data.</text>
</comment>